<dbReference type="SMART" id="SM00228">
    <property type="entry name" value="PDZ"/>
    <property type="match status" value="1"/>
</dbReference>
<evidence type="ECO:0000313" key="10">
    <source>
        <dbReference type="Proteomes" id="UP001591681"/>
    </source>
</evidence>
<feature type="region of interest" description="Disordered" evidence="6">
    <location>
        <begin position="708"/>
        <end position="744"/>
    </location>
</feature>
<dbReference type="InterPro" id="IPR001781">
    <property type="entry name" value="Znf_LIM"/>
</dbReference>
<dbReference type="Gene3D" id="2.30.42.10">
    <property type="match status" value="1"/>
</dbReference>
<feature type="domain" description="PDZ" evidence="8">
    <location>
        <begin position="453"/>
        <end position="514"/>
    </location>
</feature>
<accession>A0ABD1JNK1</accession>
<dbReference type="Pfam" id="PF00412">
    <property type="entry name" value="LIM"/>
    <property type="match status" value="1"/>
</dbReference>
<evidence type="ECO:0000256" key="2">
    <source>
        <dbReference type="ARBA" id="ARBA00022833"/>
    </source>
</evidence>
<gene>
    <name evidence="9" type="ORF">ACEWY4_016713</name>
</gene>
<comment type="caution">
    <text evidence="9">The sequence shown here is derived from an EMBL/GenBank/DDBJ whole genome shotgun (WGS) entry which is preliminary data.</text>
</comment>
<proteinExistence type="predicted"/>
<evidence type="ECO:0000256" key="1">
    <source>
        <dbReference type="ARBA" id="ARBA00022723"/>
    </source>
</evidence>
<evidence type="ECO:0000256" key="4">
    <source>
        <dbReference type="PROSITE-ProRule" id="PRU00125"/>
    </source>
</evidence>
<evidence type="ECO:0000313" key="9">
    <source>
        <dbReference type="EMBL" id="KAL2087885.1"/>
    </source>
</evidence>
<dbReference type="InterPro" id="IPR029978">
    <property type="entry name" value="LMO-7"/>
</dbReference>
<name>A0ABD1JNK1_9TELE</name>
<keyword evidence="1 4" id="KW-0479">Metal-binding</keyword>
<feature type="compositionally biased region" description="Low complexity" evidence="6">
    <location>
        <begin position="812"/>
        <end position="823"/>
    </location>
</feature>
<evidence type="ECO:0000256" key="6">
    <source>
        <dbReference type="SAM" id="MobiDB-lite"/>
    </source>
</evidence>
<dbReference type="SUPFAM" id="SSF50156">
    <property type="entry name" value="PDZ domain-like"/>
    <property type="match status" value="1"/>
</dbReference>
<evidence type="ECO:0000256" key="5">
    <source>
        <dbReference type="SAM" id="Coils"/>
    </source>
</evidence>
<evidence type="ECO:0008006" key="11">
    <source>
        <dbReference type="Google" id="ProtNLM"/>
    </source>
</evidence>
<dbReference type="InterPro" id="IPR001478">
    <property type="entry name" value="PDZ"/>
</dbReference>
<dbReference type="EMBL" id="JBHFQA010000014">
    <property type="protein sequence ID" value="KAL2087885.1"/>
    <property type="molecule type" value="Genomic_DNA"/>
</dbReference>
<dbReference type="Proteomes" id="UP001591681">
    <property type="component" value="Unassembled WGS sequence"/>
</dbReference>
<dbReference type="InterPro" id="IPR036034">
    <property type="entry name" value="PDZ_sf"/>
</dbReference>
<dbReference type="InterPro" id="IPR031865">
    <property type="entry name" value="DUF4757"/>
</dbReference>
<feature type="compositionally biased region" description="Polar residues" evidence="6">
    <location>
        <begin position="419"/>
        <end position="429"/>
    </location>
</feature>
<dbReference type="AlphaFoldDB" id="A0ABD1JNK1"/>
<feature type="compositionally biased region" description="Basic and acidic residues" evidence="6">
    <location>
        <begin position="404"/>
        <end position="413"/>
    </location>
</feature>
<dbReference type="CDD" id="cd08368">
    <property type="entry name" value="LIM"/>
    <property type="match status" value="1"/>
</dbReference>
<dbReference type="PROSITE" id="PS50106">
    <property type="entry name" value="PDZ"/>
    <property type="match status" value="1"/>
</dbReference>
<dbReference type="PANTHER" id="PTHR46767:SF2">
    <property type="entry name" value="LIM DOMAIN 7B"/>
    <property type="match status" value="1"/>
</dbReference>
<keyword evidence="3 4" id="KW-0440">LIM domain</keyword>
<keyword evidence="10" id="KW-1185">Reference proteome</keyword>
<dbReference type="SMART" id="SM00132">
    <property type="entry name" value="LIM"/>
    <property type="match status" value="1"/>
</dbReference>
<sequence>MIVCVCGVRMRLPLRTYITVGSKSLSDIHLSPLPSVAPPLYRSSLTFDISVEAATAGQMRQEHMRRVHGSVRETDDKWQEDLTRWKDRRRSTNSNLQKKKEEREQMEVNNTNQTRPYGDSLQKGEREDPGNCVTATTCHPAQAHTPAHTHHLQNQQEADFAPRSRASLSRGDAVDLPSARAPSRGRLPPSEPVAQGESLSLGSLPSDLASTPTFGFQAGAAMPGLTGSNGSPGGAERGTGTSFVPSATSPPPLSTSSALKVHWNSPVSSTLTGSPLTRPRSAQYSASEGPDSQEEQEGAGSIYRPTTPAGKPYDGGSRVSASLPRGFRRSEGSSCLSAGVTPRPFGAKTSRMSLSKLYSKDDSHKSLMSNQKDRPVYSSVTAPYGKVTTPVDPFAPPTQSNPKQESREEEGLRSGRSSVTANPSSSPKFTASLPDYTSRPPTMESEVLHSDMRVSLNQRPNSGTDFGFQTHWDSTGVRITSIQPGSPAEQCHLREGDEILSVNGHSVAQLSYNQWKGSMADALAKGTLLMDVRRHGHAGRPERYVNVSQDHGVTAAPPAKPLTNGLPVNGVGPTEMNGGYHDNAEPLQNKGGSESAISDLQVPSISASASRWSWDPEEDRKKHESWQKEQERLLQEKYQRDQQRLEDEWRRAQQEVGDVSNHDDGFKGAEEYRGFERTNGSTPLPFSSQSTPSMFATSNQYVEGEGPVKAREQPVHSAEGPLPKEAGLDEYEGPNTNHWPDESYGFATLASTDRSKSKSTPTLDSFFNQEQKEPAKEFSVEKRLGQQMSQVEFERQQILDEMRKRTQLHTDSSWIRQRSSSSSYQKEPIVLGAPVRRFESLDDLHSGGSWTRPSSAASNPMRSHSAMGSSGGYRGPGRHSMGAIGGGATTLPAALSASSLRQGPWARPASTSPTPTPLREEGEGSPQRMSKPLSGRRMCTRCERPLAKGAAMVIESLGLCYHLACFKCASCCTELRRPGPGSQVRVRNKQLYCDTCYGRLRARPMPK</sequence>
<feature type="region of interest" description="Disordered" evidence="6">
    <location>
        <begin position="807"/>
        <end position="826"/>
    </location>
</feature>
<dbReference type="PROSITE" id="PS50023">
    <property type="entry name" value="LIM_DOMAIN_2"/>
    <property type="match status" value="1"/>
</dbReference>
<dbReference type="CDD" id="cd00136">
    <property type="entry name" value="PDZ_canonical"/>
    <property type="match status" value="1"/>
</dbReference>
<reference evidence="9 10" key="1">
    <citation type="submission" date="2024-09" db="EMBL/GenBank/DDBJ databases">
        <title>A chromosome-level genome assembly of Gray's grenadier anchovy, Coilia grayii.</title>
        <authorList>
            <person name="Fu Z."/>
        </authorList>
    </citation>
    <scope>NUCLEOTIDE SEQUENCE [LARGE SCALE GENOMIC DNA]</scope>
    <source>
        <strain evidence="9">G4</strain>
        <tissue evidence="9">Muscle</tissue>
    </source>
</reference>
<dbReference type="Gene3D" id="2.10.110.10">
    <property type="entry name" value="Cysteine Rich Protein"/>
    <property type="match status" value="1"/>
</dbReference>
<dbReference type="PANTHER" id="PTHR46767">
    <property type="entry name" value="LIM DOMAIN ONLY PROTEIN 7"/>
    <property type="match status" value="1"/>
</dbReference>
<feature type="compositionally biased region" description="Polar residues" evidence="6">
    <location>
        <begin position="197"/>
        <end position="214"/>
    </location>
</feature>
<feature type="region of interest" description="Disordered" evidence="6">
    <location>
        <begin position="88"/>
        <end position="443"/>
    </location>
</feature>
<evidence type="ECO:0000259" key="7">
    <source>
        <dbReference type="PROSITE" id="PS50023"/>
    </source>
</evidence>
<feature type="region of interest" description="Disordered" evidence="6">
    <location>
        <begin position="844"/>
        <end position="936"/>
    </location>
</feature>
<feature type="compositionally biased region" description="Polar residues" evidence="6">
    <location>
        <begin position="265"/>
        <end position="286"/>
    </location>
</feature>
<dbReference type="PROSITE" id="PS00478">
    <property type="entry name" value="LIM_DOMAIN_1"/>
    <property type="match status" value="1"/>
</dbReference>
<dbReference type="Pfam" id="PF15949">
    <property type="entry name" value="DUF4757"/>
    <property type="match status" value="1"/>
</dbReference>
<feature type="compositionally biased region" description="Basic and acidic residues" evidence="6">
    <location>
        <begin position="618"/>
        <end position="628"/>
    </location>
</feature>
<dbReference type="GO" id="GO:0046872">
    <property type="term" value="F:metal ion binding"/>
    <property type="evidence" value="ECO:0007669"/>
    <property type="project" value="UniProtKB-KW"/>
</dbReference>
<feature type="compositionally biased region" description="Basic and acidic residues" evidence="6">
    <location>
        <begin position="358"/>
        <end position="375"/>
    </location>
</feature>
<feature type="coiled-coil region" evidence="5">
    <location>
        <begin position="628"/>
        <end position="655"/>
    </location>
</feature>
<feature type="compositionally biased region" description="Low complexity" evidence="6">
    <location>
        <begin position="134"/>
        <end position="146"/>
    </location>
</feature>
<feature type="domain" description="LIM zinc-binding" evidence="7">
    <location>
        <begin position="937"/>
        <end position="1003"/>
    </location>
</feature>
<protein>
    <recommendedName>
        <fullName evidence="11">LIM domain only protein 7-like</fullName>
    </recommendedName>
</protein>
<dbReference type="Pfam" id="PF17820">
    <property type="entry name" value="PDZ_6"/>
    <property type="match status" value="1"/>
</dbReference>
<keyword evidence="2 4" id="KW-0862">Zinc</keyword>
<feature type="region of interest" description="Disordered" evidence="6">
    <location>
        <begin position="552"/>
        <end position="595"/>
    </location>
</feature>
<evidence type="ECO:0000259" key="8">
    <source>
        <dbReference type="PROSITE" id="PS50106"/>
    </source>
</evidence>
<feature type="compositionally biased region" description="Polar residues" evidence="6">
    <location>
        <begin position="848"/>
        <end position="868"/>
    </location>
</feature>
<organism evidence="9 10">
    <name type="scientific">Coilia grayii</name>
    <name type="common">Gray's grenadier anchovy</name>
    <dbReference type="NCBI Taxonomy" id="363190"/>
    <lineage>
        <taxon>Eukaryota</taxon>
        <taxon>Metazoa</taxon>
        <taxon>Chordata</taxon>
        <taxon>Craniata</taxon>
        <taxon>Vertebrata</taxon>
        <taxon>Euteleostomi</taxon>
        <taxon>Actinopterygii</taxon>
        <taxon>Neopterygii</taxon>
        <taxon>Teleostei</taxon>
        <taxon>Clupei</taxon>
        <taxon>Clupeiformes</taxon>
        <taxon>Clupeoidei</taxon>
        <taxon>Engraulidae</taxon>
        <taxon>Coilinae</taxon>
        <taxon>Coilia</taxon>
    </lineage>
</organism>
<keyword evidence="5" id="KW-0175">Coiled coil</keyword>
<dbReference type="InterPro" id="IPR041489">
    <property type="entry name" value="PDZ_6"/>
</dbReference>
<evidence type="ECO:0000256" key="3">
    <source>
        <dbReference type="ARBA" id="ARBA00023038"/>
    </source>
</evidence>
<feature type="compositionally biased region" description="Low complexity" evidence="6">
    <location>
        <begin position="889"/>
        <end position="900"/>
    </location>
</feature>
<feature type="region of interest" description="Disordered" evidence="6">
    <location>
        <begin position="607"/>
        <end position="628"/>
    </location>
</feature>